<evidence type="ECO:0000313" key="1">
    <source>
        <dbReference type="EMBL" id="KAJ8130643.1"/>
    </source>
</evidence>
<evidence type="ECO:0000313" key="2">
    <source>
        <dbReference type="Proteomes" id="UP001153332"/>
    </source>
</evidence>
<dbReference type="EMBL" id="JAPUUL010000454">
    <property type="protein sequence ID" value="KAJ8130643.1"/>
    <property type="molecule type" value="Genomic_DNA"/>
</dbReference>
<proteinExistence type="predicted"/>
<protein>
    <submittedName>
        <fullName evidence="1">Uncharacterized protein</fullName>
    </submittedName>
</protein>
<reference evidence="1" key="1">
    <citation type="submission" date="2022-12" db="EMBL/GenBank/DDBJ databases">
        <title>Genome Sequence of Lasiodiplodia mahajangana.</title>
        <authorList>
            <person name="Buettner E."/>
        </authorList>
    </citation>
    <scope>NUCLEOTIDE SEQUENCE</scope>
    <source>
        <strain evidence="1">VT137</strain>
    </source>
</reference>
<gene>
    <name evidence="1" type="ORF">O1611_g2988</name>
</gene>
<organism evidence="1 2">
    <name type="scientific">Lasiodiplodia mahajangana</name>
    <dbReference type="NCBI Taxonomy" id="1108764"/>
    <lineage>
        <taxon>Eukaryota</taxon>
        <taxon>Fungi</taxon>
        <taxon>Dikarya</taxon>
        <taxon>Ascomycota</taxon>
        <taxon>Pezizomycotina</taxon>
        <taxon>Dothideomycetes</taxon>
        <taxon>Dothideomycetes incertae sedis</taxon>
        <taxon>Botryosphaeriales</taxon>
        <taxon>Botryosphaeriaceae</taxon>
        <taxon>Lasiodiplodia</taxon>
    </lineage>
</organism>
<dbReference type="Proteomes" id="UP001153332">
    <property type="component" value="Unassembled WGS sequence"/>
</dbReference>
<comment type="caution">
    <text evidence="1">The sequence shown here is derived from an EMBL/GenBank/DDBJ whole genome shotgun (WGS) entry which is preliminary data.</text>
</comment>
<sequence>MTSIQPDAIREHGPNPYDHEGVSAHSPLLSGQPVLASAQKSSRLLLFAGPALLLSVFVSTIDISYTAANYSRKIANELNQVGNASWLVTGYLITESAFQPMYAQISRHKGRKASLVAAASSMAVGLFLCSLSQTLWQLALSRATVGLGAAGLELLLIVIINDQVDIYSLPLWRSIITAVSTVASFLGPSAGAAITDRAGFRLVFGLEFALMLVTVVGIVFTLQVPQPDIQKNVNPGERMDYVGAGLLLLVVAIPLITLDLGGQILAWADPVMIALYVILSALILLFLRSQTGRRGQTLIPIRFLRNKSVVAVFACGLPAWLSWDQLKYGLGQYVEARSLRSFSTSTFSDWALSCVFLGIPLGSFLSGIIIRRYSALRHLLRVVSVVNLLTYICFAAGWIHPEKPLFAPILILVGLNVGVLDSCWLVSIFSQATPEDQPALYAFFDLGRANTGNFGIAVALASTNAMIRSYLQSALVDYPDKDEVLYSIASFKVRRRN</sequence>
<keyword evidence="2" id="KW-1185">Reference proteome</keyword>
<accession>A0ACC2JTY7</accession>
<name>A0ACC2JTY7_9PEZI</name>